<dbReference type="RefSeq" id="WP_083357692.1">
    <property type="nucleotide sequence ID" value="NZ_JXDI01000001.1"/>
</dbReference>
<evidence type="ECO:0000313" key="7">
    <source>
        <dbReference type="EMBL" id="KAF2411007.1"/>
    </source>
</evidence>
<evidence type="ECO:0000256" key="2">
    <source>
        <dbReference type="ARBA" id="ARBA00022475"/>
    </source>
</evidence>
<dbReference type="Pfam" id="PF01810">
    <property type="entry name" value="LysE"/>
    <property type="match status" value="1"/>
</dbReference>
<keyword evidence="5 6" id="KW-0472">Membrane</keyword>
<dbReference type="InterPro" id="IPR001123">
    <property type="entry name" value="LeuE-type"/>
</dbReference>
<feature type="transmembrane region" description="Helical" evidence="6">
    <location>
        <begin position="7"/>
        <end position="29"/>
    </location>
</feature>
<dbReference type="EMBL" id="JXDI01000001">
    <property type="protein sequence ID" value="KAF2411007.1"/>
    <property type="molecule type" value="Genomic_DNA"/>
</dbReference>
<feature type="transmembrane region" description="Helical" evidence="6">
    <location>
        <begin position="78"/>
        <end position="95"/>
    </location>
</feature>
<reference evidence="7 10" key="1">
    <citation type="submission" date="2015-01" db="EMBL/GenBank/DDBJ databases">
        <title>Genome Sequence of Pseudomonas antarctica CMS 35.</title>
        <authorList>
            <person name="Voget S."/>
            <person name="Chow J."/>
            <person name="Daniel R."/>
            <person name="Streit W."/>
        </authorList>
    </citation>
    <scope>NUCLEOTIDE SEQUENCE [LARGE SCALE GENOMIC DNA]</scope>
    <source>
        <strain evidence="7 10">CMS 35</strain>
    </source>
</reference>
<keyword evidence="2" id="KW-1003">Cell membrane</keyword>
<evidence type="ECO:0000256" key="3">
    <source>
        <dbReference type="ARBA" id="ARBA00022692"/>
    </source>
</evidence>
<proteinExistence type="predicted"/>
<evidence type="ECO:0000256" key="1">
    <source>
        <dbReference type="ARBA" id="ARBA00004651"/>
    </source>
</evidence>
<evidence type="ECO:0000313" key="10">
    <source>
        <dbReference type="Proteomes" id="UP000748067"/>
    </source>
</evidence>
<dbReference type="PANTHER" id="PTHR30086">
    <property type="entry name" value="ARGININE EXPORTER PROTEIN ARGO"/>
    <property type="match status" value="1"/>
</dbReference>
<dbReference type="GO" id="GO:0005886">
    <property type="term" value="C:plasma membrane"/>
    <property type="evidence" value="ECO:0007669"/>
    <property type="project" value="UniProtKB-SubCell"/>
</dbReference>
<dbReference type="PANTHER" id="PTHR30086:SF20">
    <property type="entry name" value="ARGININE EXPORTER PROTEIN ARGO-RELATED"/>
    <property type="match status" value="1"/>
</dbReference>
<evidence type="ECO:0000313" key="8">
    <source>
        <dbReference type="EMBL" id="SDN16318.1"/>
    </source>
</evidence>
<dbReference type="Proteomes" id="UP000182470">
    <property type="component" value="Chromosome I"/>
</dbReference>
<keyword evidence="10" id="KW-1185">Reference proteome</keyword>
<keyword evidence="3 6" id="KW-0812">Transmembrane</keyword>
<dbReference type="Proteomes" id="UP000748067">
    <property type="component" value="Unassembled WGS sequence"/>
</dbReference>
<evidence type="ECO:0000256" key="5">
    <source>
        <dbReference type="ARBA" id="ARBA00023136"/>
    </source>
</evidence>
<sequence>MFELARLITYVAVVMGLFLIPGPSVSLVLSRTVQGGRKVGIASGSDVATGNLAHTVCAALGLSALLMTCAAAFKAVKWVGAAYLIYLGVRAFMAIE</sequence>
<organism evidence="8 9">
    <name type="scientific">Pseudomonas antarctica</name>
    <dbReference type="NCBI Taxonomy" id="219572"/>
    <lineage>
        <taxon>Bacteria</taxon>
        <taxon>Pseudomonadati</taxon>
        <taxon>Pseudomonadota</taxon>
        <taxon>Gammaproteobacteria</taxon>
        <taxon>Pseudomonadales</taxon>
        <taxon>Pseudomonadaceae</taxon>
        <taxon>Pseudomonas</taxon>
    </lineage>
</organism>
<protein>
    <submittedName>
        <fullName evidence="7">Homoserine/homoserine lactone efflux protein</fullName>
    </submittedName>
    <submittedName>
        <fullName evidence="8">LysE type translocator</fullName>
    </submittedName>
</protein>
<accession>A0A1G9Z4A4</accession>
<dbReference type="OrthoDB" id="9784202at2"/>
<comment type="subcellular location">
    <subcellularLocation>
        <location evidence="1">Cell membrane</location>
        <topology evidence="1">Multi-pass membrane protein</topology>
    </subcellularLocation>
</comment>
<name>A0A1G9Z4A4_9PSED</name>
<evidence type="ECO:0000256" key="6">
    <source>
        <dbReference type="SAM" id="Phobius"/>
    </source>
</evidence>
<dbReference type="AlphaFoldDB" id="A0A1G9Z4A4"/>
<dbReference type="GO" id="GO:0015171">
    <property type="term" value="F:amino acid transmembrane transporter activity"/>
    <property type="evidence" value="ECO:0007669"/>
    <property type="project" value="TreeGrafter"/>
</dbReference>
<reference evidence="8 9" key="2">
    <citation type="submission" date="2016-10" db="EMBL/GenBank/DDBJ databases">
        <authorList>
            <person name="de Groot N.N."/>
        </authorList>
    </citation>
    <scope>NUCLEOTIDE SEQUENCE [LARGE SCALE GENOMIC DNA]</scope>
    <source>
        <strain evidence="8 9">BS2772</strain>
    </source>
</reference>
<gene>
    <name evidence="7" type="primary">rhtB_4</name>
    <name evidence="7" type="ORF">PSAN_34410</name>
    <name evidence="8" type="ORF">SAMN04490179_2865</name>
</gene>
<evidence type="ECO:0000256" key="4">
    <source>
        <dbReference type="ARBA" id="ARBA00022989"/>
    </source>
</evidence>
<feature type="transmembrane region" description="Helical" evidence="6">
    <location>
        <begin position="52"/>
        <end position="73"/>
    </location>
</feature>
<evidence type="ECO:0000313" key="9">
    <source>
        <dbReference type="Proteomes" id="UP000182470"/>
    </source>
</evidence>
<dbReference type="EMBL" id="LT629704">
    <property type="protein sequence ID" value="SDN16318.1"/>
    <property type="molecule type" value="Genomic_DNA"/>
</dbReference>
<keyword evidence="4 6" id="KW-1133">Transmembrane helix</keyword>